<dbReference type="InterPro" id="IPR006143">
    <property type="entry name" value="RND_pump_MFP"/>
</dbReference>
<evidence type="ECO:0000256" key="3">
    <source>
        <dbReference type="ARBA" id="ARBA00022448"/>
    </source>
</evidence>
<feature type="domain" description="Multidrug resistance protein MdtA-like C-terminal permuted SH3" evidence="10">
    <location>
        <begin position="340"/>
        <end position="371"/>
    </location>
</feature>
<dbReference type="NCBIfam" id="TIGR01730">
    <property type="entry name" value="RND_mfp"/>
    <property type="match status" value="1"/>
</dbReference>
<keyword evidence="4 5" id="KW-0175">Coiled coil</keyword>
<feature type="domain" description="Multidrug resistance protein MdtA-like alpha-helical hairpin" evidence="7">
    <location>
        <begin position="105"/>
        <end position="172"/>
    </location>
</feature>
<evidence type="ECO:0000259" key="9">
    <source>
        <dbReference type="Pfam" id="PF25954"/>
    </source>
</evidence>
<evidence type="ECO:0000256" key="4">
    <source>
        <dbReference type="ARBA" id="ARBA00023054"/>
    </source>
</evidence>
<dbReference type="Pfam" id="PF25954">
    <property type="entry name" value="Beta-barrel_RND_2"/>
    <property type="match status" value="1"/>
</dbReference>
<evidence type="ECO:0000259" key="7">
    <source>
        <dbReference type="Pfam" id="PF25876"/>
    </source>
</evidence>
<evidence type="ECO:0000259" key="10">
    <source>
        <dbReference type="Pfam" id="PF25967"/>
    </source>
</evidence>
<reference evidence="11" key="1">
    <citation type="submission" date="2021-02" db="EMBL/GenBank/DDBJ databases">
        <title>Rhodobacter shimadae sp. nov., an aerobic anoxygenic phototrophic bacterium isolated from a hot spring.</title>
        <authorList>
            <person name="Muramatsu S."/>
            <person name="Haruta S."/>
            <person name="Hirose S."/>
            <person name="Hanada S."/>
        </authorList>
    </citation>
    <scope>NUCLEOTIDE SEQUENCE</scope>
    <source>
        <strain evidence="11">N10</strain>
    </source>
</reference>
<dbReference type="Gene3D" id="2.40.420.20">
    <property type="match status" value="1"/>
</dbReference>
<dbReference type="PANTHER" id="PTHR30469:SF33">
    <property type="entry name" value="SLR1207 PROTEIN"/>
    <property type="match status" value="1"/>
</dbReference>
<sequence>MKRRYLVIPVLVAALAGGGWYYTQAEETKVTAPPTVAVDRGTVEQTVLATGAVEAMKLVSVGAQVSGRIEELTVAVGDKVKTGDLIAQIDSLDQENAVARAEAALAQVDAQIAAKQASLDEAEISLTRKERLAEKSFATTEELDAARATVKLAKAEVAALQAARRMAEVELAAAQLDLDRTRITSPATGTVVAVVTNEGQTVVSSQQAPVIVKIAALDRVVIKADVSEADVVRVAPGQAARFTLLGAPEHPLQATVDSIEPAPASIADSDEIDNDKAIYYRARFEADNPEGLMRIGMTAEVTISITRADDVLRVLTSVLGNPGEDGSYEVEVWNPASQTRETRKVTAGIADDLRTEITSGLNEGDLVVSDRTSGQSAVAQMRRPPGLPGF</sequence>
<dbReference type="EMBL" id="CP069370">
    <property type="protein sequence ID" value="QYZ69909.1"/>
    <property type="molecule type" value="Genomic_DNA"/>
</dbReference>
<comment type="similarity">
    <text evidence="2">Belongs to the membrane fusion protein (MFP) (TC 8.A.1) family.</text>
</comment>
<dbReference type="InterPro" id="IPR058627">
    <property type="entry name" value="MdtA-like_C"/>
</dbReference>
<dbReference type="InterPro" id="IPR058624">
    <property type="entry name" value="MdtA-like_HH"/>
</dbReference>
<dbReference type="GO" id="GO:1990281">
    <property type="term" value="C:efflux pump complex"/>
    <property type="evidence" value="ECO:0007669"/>
    <property type="project" value="TreeGrafter"/>
</dbReference>
<organism evidence="11 12">
    <name type="scientific">Neotabrizicola shimadae</name>
    <dbReference type="NCBI Taxonomy" id="2807096"/>
    <lineage>
        <taxon>Bacteria</taxon>
        <taxon>Pseudomonadati</taxon>
        <taxon>Pseudomonadota</taxon>
        <taxon>Alphaproteobacteria</taxon>
        <taxon>Rhodobacterales</taxon>
        <taxon>Paracoccaceae</taxon>
        <taxon>Neotabrizicola</taxon>
    </lineage>
</organism>
<dbReference type="GO" id="GO:0019898">
    <property type="term" value="C:extrinsic component of membrane"/>
    <property type="evidence" value="ECO:0007669"/>
    <property type="project" value="InterPro"/>
</dbReference>
<dbReference type="Gene3D" id="2.40.50.100">
    <property type="match status" value="1"/>
</dbReference>
<dbReference type="Proteomes" id="UP000826300">
    <property type="component" value="Chromosome"/>
</dbReference>
<dbReference type="Pfam" id="PF25967">
    <property type="entry name" value="RND-MFP_C"/>
    <property type="match status" value="1"/>
</dbReference>
<feature type="region of interest" description="Disordered" evidence="6">
    <location>
        <begin position="371"/>
        <end position="390"/>
    </location>
</feature>
<dbReference type="SUPFAM" id="SSF111369">
    <property type="entry name" value="HlyD-like secretion proteins"/>
    <property type="match status" value="1"/>
</dbReference>
<dbReference type="Gene3D" id="2.40.30.170">
    <property type="match status" value="1"/>
</dbReference>
<dbReference type="GO" id="GO:1990195">
    <property type="term" value="C:macrolide transmembrane transporter complex"/>
    <property type="evidence" value="ECO:0007669"/>
    <property type="project" value="InterPro"/>
</dbReference>
<dbReference type="GO" id="GO:0015562">
    <property type="term" value="F:efflux transmembrane transporter activity"/>
    <property type="evidence" value="ECO:0007669"/>
    <property type="project" value="TreeGrafter"/>
</dbReference>
<dbReference type="Pfam" id="PF25917">
    <property type="entry name" value="BSH_RND"/>
    <property type="match status" value="1"/>
</dbReference>
<evidence type="ECO:0000313" key="11">
    <source>
        <dbReference type="EMBL" id="QYZ69909.1"/>
    </source>
</evidence>
<proteinExistence type="inferred from homology"/>
<evidence type="ECO:0000256" key="2">
    <source>
        <dbReference type="ARBA" id="ARBA00009477"/>
    </source>
</evidence>
<accession>A0A8G0ZXK7</accession>
<gene>
    <name evidence="11" type="ORF">JO391_19840</name>
</gene>
<dbReference type="Pfam" id="PF25876">
    <property type="entry name" value="HH_MFP_RND"/>
    <property type="match status" value="1"/>
</dbReference>
<dbReference type="InterPro" id="IPR030190">
    <property type="entry name" value="MacA_alpha-hairpin_sf"/>
</dbReference>
<dbReference type="Gene3D" id="6.10.140.1990">
    <property type="match status" value="1"/>
</dbReference>
<dbReference type="RefSeq" id="WP_220662125.1">
    <property type="nucleotide sequence ID" value="NZ_CP069370.1"/>
</dbReference>
<dbReference type="KEGG" id="nsm:JO391_19840"/>
<dbReference type="GO" id="GO:1990961">
    <property type="term" value="P:xenobiotic detoxification by transmembrane export across the plasma membrane"/>
    <property type="evidence" value="ECO:0007669"/>
    <property type="project" value="InterPro"/>
</dbReference>
<feature type="domain" description="Multidrug resistance protein MdtA-like barrel-sandwich hybrid" evidence="8">
    <location>
        <begin position="58"/>
        <end position="212"/>
    </location>
</feature>
<dbReference type="InterPro" id="IPR058625">
    <property type="entry name" value="MdtA-like_BSH"/>
</dbReference>
<feature type="domain" description="CusB-like beta-barrel" evidence="9">
    <location>
        <begin position="222"/>
        <end position="304"/>
    </location>
</feature>
<evidence type="ECO:0000256" key="1">
    <source>
        <dbReference type="ARBA" id="ARBA00004196"/>
    </source>
</evidence>
<keyword evidence="12" id="KW-1185">Reference proteome</keyword>
<dbReference type="AlphaFoldDB" id="A0A8G0ZXK7"/>
<protein>
    <submittedName>
        <fullName evidence="11">Efflux RND transporter periplasmic adaptor subunit</fullName>
    </submittedName>
</protein>
<dbReference type="GO" id="GO:0030313">
    <property type="term" value="C:cell envelope"/>
    <property type="evidence" value="ECO:0007669"/>
    <property type="project" value="UniProtKB-SubCell"/>
</dbReference>
<comment type="subcellular location">
    <subcellularLocation>
        <location evidence="1">Cell envelope</location>
    </subcellularLocation>
</comment>
<evidence type="ECO:0000256" key="6">
    <source>
        <dbReference type="SAM" id="MobiDB-lite"/>
    </source>
</evidence>
<evidence type="ECO:0000259" key="8">
    <source>
        <dbReference type="Pfam" id="PF25917"/>
    </source>
</evidence>
<evidence type="ECO:0000313" key="12">
    <source>
        <dbReference type="Proteomes" id="UP000826300"/>
    </source>
</evidence>
<dbReference type="PANTHER" id="PTHR30469">
    <property type="entry name" value="MULTIDRUG RESISTANCE PROTEIN MDTA"/>
    <property type="match status" value="1"/>
</dbReference>
<name>A0A8G0ZXK7_9RHOB</name>
<dbReference type="InterPro" id="IPR058792">
    <property type="entry name" value="Beta-barrel_RND_2"/>
</dbReference>
<feature type="coiled-coil region" evidence="5">
    <location>
        <begin position="98"/>
        <end position="177"/>
    </location>
</feature>
<evidence type="ECO:0000256" key="5">
    <source>
        <dbReference type="SAM" id="Coils"/>
    </source>
</evidence>
<keyword evidence="3" id="KW-0813">Transport</keyword>